<accession>A0A4R7D517</accession>
<dbReference type="Proteomes" id="UP000294752">
    <property type="component" value="Unassembled WGS sequence"/>
</dbReference>
<dbReference type="RefSeq" id="WP_133640257.1">
    <property type="nucleotide sequence ID" value="NZ_SNZV01000004.1"/>
</dbReference>
<comment type="caution">
    <text evidence="1">The sequence shown here is derived from an EMBL/GenBank/DDBJ whole genome shotgun (WGS) entry which is preliminary data.</text>
</comment>
<gene>
    <name evidence="1" type="ORF">B0I21_104294</name>
</gene>
<evidence type="ECO:0000313" key="1">
    <source>
        <dbReference type="EMBL" id="TDS13966.1"/>
    </source>
</evidence>
<dbReference type="PROSITE" id="PS51257">
    <property type="entry name" value="PROKAR_LIPOPROTEIN"/>
    <property type="match status" value="1"/>
</dbReference>
<sequence length="529" mass="57850">MESNSIKGQFIKISKTVLFVGAILLTGCQKLGLDVSPREDLTIEPRADVQVMSFPTFDWESETYVPTPPGTARIHLPWHSTAERMFENSFNDDYASADGWTLLVNTFSETEMPQNPYFVLYNKYRGVVRLFVYASQSSAIPSEYMVFSLGYEGVPQSSMYAYHSAGVIDVSGVAPLDLSQIIPFKANQQPTWYGAEFEVAYDPTIINISGQLNRMRWQLSSRDFSTVTLGGSAAGTIDGIITQPETKENLFTRIVGAGVNAFLNVKTLGLSSVANIIANETVRENVVNATDKAGAGIVGNFLNGILGTKGTNESTVDLKINMDINMNGTITASPRQIAALSYAIPGANMMNVRPDVIPLYNKPLGVFYISGKPKVNIARQHYIKMINGMAVADDQYTNYLITLDQNSYDLLPNTSLSADAEITVANTELLILNPAAIQLNAGANSVVDEGVGSGNVRKISNNANLRFNPFNNSTTASYGRDLIGVRMTIEVRPRSGSRPTKIVKTFLCDIVDRGQQTFYVDDDASPEPW</sequence>
<reference evidence="1 2" key="1">
    <citation type="submission" date="2019-03" db="EMBL/GenBank/DDBJ databases">
        <title>Genomic Encyclopedia of Type Strains, Phase III (KMG-III): the genomes of soil and plant-associated and newly described type strains.</title>
        <authorList>
            <person name="Whitman W."/>
        </authorList>
    </citation>
    <scope>NUCLEOTIDE SEQUENCE [LARGE SCALE GENOMIC DNA]</scope>
    <source>
        <strain evidence="1 2">CGMCC 1.12801</strain>
    </source>
</reference>
<name>A0A4R7D517_9SPHI</name>
<evidence type="ECO:0000313" key="2">
    <source>
        <dbReference type="Proteomes" id="UP000294752"/>
    </source>
</evidence>
<keyword evidence="2" id="KW-1185">Reference proteome</keyword>
<dbReference type="AlphaFoldDB" id="A0A4R7D517"/>
<protein>
    <submittedName>
        <fullName evidence="1">Uncharacterized protein</fullName>
    </submittedName>
</protein>
<dbReference type="OrthoDB" id="1098499at2"/>
<dbReference type="EMBL" id="SNZV01000004">
    <property type="protein sequence ID" value="TDS13966.1"/>
    <property type="molecule type" value="Genomic_DNA"/>
</dbReference>
<proteinExistence type="predicted"/>
<organism evidence="1 2">
    <name type="scientific">Sphingobacterium paludis</name>
    <dbReference type="NCBI Taxonomy" id="1476465"/>
    <lineage>
        <taxon>Bacteria</taxon>
        <taxon>Pseudomonadati</taxon>
        <taxon>Bacteroidota</taxon>
        <taxon>Sphingobacteriia</taxon>
        <taxon>Sphingobacteriales</taxon>
        <taxon>Sphingobacteriaceae</taxon>
        <taxon>Sphingobacterium</taxon>
    </lineage>
</organism>